<dbReference type="FunFam" id="1.10.287.110:FF:000137">
    <property type="entry name" value="DnaJ homolog subfamily B member 1"/>
    <property type="match status" value="1"/>
</dbReference>
<evidence type="ECO:0000256" key="2">
    <source>
        <dbReference type="SAM" id="Phobius"/>
    </source>
</evidence>
<dbReference type="CDD" id="cd06257">
    <property type="entry name" value="DnaJ"/>
    <property type="match status" value="1"/>
</dbReference>
<feature type="compositionally biased region" description="Polar residues" evidence="1">
    <location>
        <begin position="77"/>
        <end position="89"/>
    </location>
</feature>
<reference evidence="4 5" key="1">
    <citation type="journal article" date="2023" name="Sci. Data">
        <title>Genome assembly of the Korean intertidal mud-creeper Batillaria attramentaria.</title>
        <authorList>
            <person name="Patra A.K."/>
            <person name="Ho P.T."/>
            <person name="Jun S."/>
            <person name="Lee S.J."/>
            <person name="Kim Y."/>
            <person name="Won Y.J."/>
        </authorList>
    </citation>
    <scope>NUCLEOTIDE SEQUENCE [LARGE SCALE GENOMIC DNA]</scope>
    <source>
        <strain evidence="4">Wonlab-2016</strain>
    </source>
</reference>
<evidence type="ECO:0000313" key="4">
    <source>
        <dbReference type="EMBL" id="KAK7506214.1"/>
    </source>
</evidence>
<dbReference type="InterPro" id="IPR001623">
    <property type="entry name" value="DnaJ_domain"/>
</dbReference>
<keyword evidence="5" id="KW-1185">Reference proteome</keyword>
<dbReference type="PANTHER" id="PTHR43908">
    <property type="entry name" value="AT29763P-RELATED"/>
    <property type="match status" value="1"/>
</dbReference>
<evidence type="ECO:0000256" key="1">
    <source>
        <dbReference type="SAM" id="MobiDB-lite"/>
    </source>
</evidence>
<evidence type="ECO:0000313" key="5">
    <source>
        <dbReference type="Proteomes" id="UP001519460"/>
    </source>
</evidence>
<protein>
    <recommendedName>
        <fullName evidence="3">J domain-containing protein</fullName>
    </recommendedName>
</protein>
<dbReference type="InterPro" id="IPR036869">
    <property type="entry name" value="J_dom_sf"/>
</dbReference>
<keyword evidence="2" id="KW-0812">Transmembrane</keyword>
<dbReference type="SUPFAM" id="SSF46565">
    <property type="entry name" value="Chaperone J-domain"/>
    <property type="match status" value="1"/>
</dbReference>
<keyword evidence="2" id="KW-0472">Membrane</keyword>
<dbReference type="PROSITE" id="PS50076">
    <property type="entry name" value="DNAJ_2"/>
    <property type="match status" value="1"/>
</dbReference>
<dbReference type="InterPro" id="IPR018253">
    <property type="entry name" value="DnaJ_domain_CS"/>
</dbReference>
<feature type="domain" description="J" evidence="3">
    <location>
        <begin position="107"/>
        <end position="171"/>
    </location>
</feature>
<evidence type="ECO:0000259" key="3">
    <source>
        <dbReference type="PROSITE" id="PS50076"/>
    </source>
</evidence>
<keyword evidence="2" id="KW-1133">Transmembrane helix</keyword>
<dbReference type="EMBL" id="JACVVK020000007">
    <property type="protein sequence ID" value="KAK7506214.1"/>
    <property type="molecule type" value="Genomic_DNA"/>
</dbReference>
<dbReference type="InterPro" id="IPR051100">
    <property type="entry name" value="DnaJ_subfamily_B/C"/>
</dbReference>
<name>A0ABD0M4B9_9CAEN</name>
<comment type="caution">
    <text evidence="4">The sequence shown here is derived from an EMBL/GenBank/DDBJ whole genome shotgun (WGS) entry which is preliminary data.</text>
</comment>
<dbReference type="Proteomes" id="UP001519460">
    <property type="component" value="Unassembled WGS sequence"/>
</dbReference>
<proteinExistence type="predicted"/>
<feature type="region of interest" description="Disordered" evidence="1">
    <location>
        <begin position="48"/>
        <end position="89"/>
    </location>
</feature>
<dbReference type="PANTHER" id="PTHR43908:SF3">
    <property type="entry name" value="AT29763P-RELATED"/>
    <property type="match status" value="1"/>
</dbReference>
<organism evidence="4 5">
    <name type="scientific">Batillaria attramentaria</name>
    <dbReference type="NCBI Taxonomy" id="370345"/>
    <lineage>
        <taxon>Eukaryota</taxon>
        <taxon>Metazoa</taxon>
        <taxon>Spiralia</taxon>
        <taxon>Lophotrochozoa</taxon>
        <taxon>Mollusca</taxon>
        <taxon>Gastropoda</taxon>
        <taxon>Caenogastropoda</taxon>
        <taxon>Sorbeoconcha</taxon>
        <taxon>Cerithioidea</taxon>
        <taxon>Batillariidae</taxon>
        <taxon>Batillaria</taxon>
    </lineage>
</organism>
<dbReference type="Gene3D" id="1.10.287.110">
    <property type="entry name" value="DnaJ domain"/>
    <property type="match status" value="1"/>
</dbReference>
<gene>
    <name evidence="4" type="ORF">BaRGS_00002326</name>
</gene>
<dbReference type="PRINTS" id="PR00625">
    <property type="entry name" value="JDOMAIN"/>
</dbReference>
<feature type="transmembrane region" description="Helical" evidence="2">
    <location>
        <begin position="242"/>
        <end position="263"/>
    </location>
</feature>
<dbReference type="PROSITE" id="PS00636">
    <property type="entry name" value="DNAJ_1"/>
    <property type="match status" value="1"/>
</dbReference>
<accession>A0ABD0M4B9</accession>
<dbReference type="SMART" id="SM00271">
    <property type="entry name" value="DnaJ"/>
    <property type="match status" value="1"/>
</dbReference>
<dbReference type="GO" id="GO:0005783">
    <property type="term" value="C:endoplasmic reticulum"/>
    <property type="evidence" value="ECO:0007669"/>
    <property type="project" value="UniProtKB-ARBA"/>
</dbReference>
<dbReference type="AlphaFoldDB" id="A0ABD0M4B9"/>
<dbReference type="Pfam" id="PF00226">
    <property type="entry name" value="DnaJ"/>
    <property type="match status" value="1"/>
</dbReference>
<sequence>MDGNKDESERCFSIAMRCIAAGDSEKAMRFLRKAERLFPSEKAKELLRKLADSSSETPTTPTDGCDDGEVHKRRSRQASAETQESSVTAEYTEEQHIAVKRIRKCKDYYEVLDVKKDCTENDLKKAYRKLALQMHPDKNKAPGATEAFKAIGNAYAVLSDAEKRRKYDLYGPDLQQNTRDTSDYTHGGFEGDITPEELFNMFFGGGFPSGHVNRRHHTHSQRSHFYTYSYGREQQSESGLTLLLQLAPILLLILLSLLSSFFVSDPVFSLQRTQSV</sequence>